<feature type="domain" description="BIG2" evidence="7">
    <location>
        <begin position="192"/>
        <end position="266"/>
    </location>
</feature>
<comment type="caution">
    <text evidence="5">Lacks conserved residue(s) required for the propagation of feature annotation.</text>
</comment>
<feature type="domain" description="BIG2" evidence="7">
    <location>
        <begin position="351"/>
        <end position="430"/>
    </location>
</feature>
<feature type="domain" description="BIG2" evidence="7">
    <location>
        <begin position="434"/>
        <end position="513"/>
    </location>
</feature>
<comment type="similarity">
    <text evidence="1 5">Belongs to the peptidase S8 family.</text>
</comment>
<dbReference type="PROSITE" id="PS00138">
    <property type="entry name" value="SUBTILASE_SER"/>
    <property type="match status" value="1"/>
</dbReference>
<sequence>MDAADLGADVINLSLGAELEDGENSAPRTMVDAVQYAMEKGALVVAAAGNDAANADRYVPASIAGVVTVSAVGPDLGLAKFSNYGSSIDLAAPGVDILSTYPGGRYAYMSGTSQAAPFVSGVAALIKASEPDLSVKELTNRLVETASDLGKTGWDSQYGYGLLNAYRAVQSDSSQERNPKPADTSVNSLKADQTKLSLPPNGSGTITLTASLKNGSKSAVAAEDVEWQTKDKKVAVVENGLVTATGFGKTIITATYGGKTASVPVEITVSKLEASKTTLTMKPDGTAAVELTASYGDKSKETVPATKAVWKSQNENIAVVQDGVITAKNLGSTYIHATYGEKTVKMRVAVTITRLVASPSKIQLKPGASSSINISAVYGDEEEVVTSAVDWKTGDAKVAVYRDGEIVAKGFGSTTMTATYRGKSVRISVDTRLKQLQADVTRKTMAIGQTLTPVIQATYSDGSVEQVEEAVIWKSSSEKVAFVGDDGEITAISQGTATITAQYGNKTVRISITVAP</sequence>
<dbReference type="SUPFAM" id="SSF49373">
    <property type="entry name" value="Invasin/intimin cell-adhesion fragments"/>
    <property type="match status" value="3"/>
</dbReference>
<evidence type="ECO:0000256" key="4">
    <source>
        <dbReference type="ARBA" id="ARBA00022825"/>
    </source>
</evidence>
<evidence type="ECO:0000313" key="9">
    <source>
        <dbReference type="Proteomes" id="UP000596248"/>
    </source>
</evidence>
<dbReference type="InterPro" id="IPR023828">
    <property type="entry name" value="Peptidase_S8_Ser-AS"/>
</dbReference>
<evidence type="ECO:0000256" key="3">
    <source>
        <dbReference type="ARBA" id="ARBA00022801"/>
    </source>
</evidence>
<keyword evidence="9" id="KW-1185">Reference proteome</keyword>
<dbReference type="PANTHER" id="PTHR43806">
    <property type="entry name" value="PEPTIDASE S8"/>
    <property type="match status" value="1"/>
</dbReference>
<keyword evidence="3" id="KW-0378">Hydrolase</keyword>
<feature type="region of interest" description="Disordered" evidence="6">
    <location>
        <begin position="171"/>
        <end position="202"/>
    </location>
</feature>
<dbReference type="InterPro" id="IPR050131">
    <property type="entry name" value="Peptidase_S8_subtilisin-like"/>
</dbReference>
<proteinExistence type="inferred from homology"/>
<reference evidence="8 9" key="1">
    <citation type="submission" date="2021-01" db="EMBL/GenBank/DDBJ databases">
        <title>Identification of strong promoters based on the transcriptome of Brevibacillus choshinensis.</title>
        <authorList>
            <person name="Yao D."/>
            <person name="Zhang K."/>
            <person name="Wu J."/>
        </authorList>
    </citation>
    <scope>NUCLEOTIDE SEQUENCE [LARGE SCALE GENOMIC DNA]</scope>
    <source>
        <strain evidence="8 9">HPD31-SP3</strain>
    </source>
</reference>
<gene>
    <name evidence="8" type="ORF">JNE38_28490</name>
</gene>
<accession>A0ABX7FYF7</accession>
<keyword evidence="4" id="KW-0720">Serine protease</keyword>
<dbReference type="InterPro" id="IPR000209">
    <property type="entry name" value="Peptidase_S8/S53_dom"/>
</dbReference>
<dbReference type="EMBL" id="CP069127">
    <property type="protein sequence ID" value="QRG70822.1"/>
    <property type="molecule type" value="Genomic_DNA"/>
</dbReference>
<dbReference type="InterPro" id="IPR036852">
    <property type="entry name" value="Peptidase_S8/S53_dom_sf"/>
</dbReference>
<evidence type="ECO:0000259" key="7">
    <source>
        <dbReference type="SMART" id="SM00635"/>
    </source>
</evidence>
<dbReference type="PROSITE" id="PS51892">
    <property type="entry name" value="SUBTILASE"/>
    <property type="match status" value="1"/>
</dbReference>
<protein>
    <submittedName>
        <fullName evidence="8">S8 family serine peptidase</fullName>
    </submittedName>
</protein>
<dbReference type="InterPro" id="IPR054604">
    <property type="entry name" value="SbsC_Big-like"/>
</dbReference>
<keyword evidence="2" id="KW-0645">Protease</keyword>
<evidence type="ECO:0000256" key="2">
    <source>
        <dbReference type="ARBA" id="ARBA00022670"/>
    </source>
</evidence>
<feature type="domain" description="BIG2" evidence="7">
    <location>
        <begin position="268"/>
        <end position="349"/>
    </location>
</feature>
<dbReference type="InterPro" id="IPR003343">
    <property type="entry name" value="Big_2"/>
</dbReference>
<dbReference type="InterPro" id="IPR008964">
    <property type="entry name" value="Invasin/intimin_cell_adhesion"/>
</dbReference>
<dbReference type="RefSeq" id="WP_203357784.1">
    <property type="nucleotide sequence ID" value="NZ_CP069127.1"/>
</dbReference>
<dbReference type="Pfam" id="PF22359">
    <property type="entry name" value="Big-like"/>
    <property type="match status" value="1"/>
</dbReference>
<evidence type="ECO:0000313" key="8">
    <source>
        <dbReference type="EMBL" id="QRG70822.1"/>
    </source>
</evidence>
<dbReference type="SMART" id="SM00635">
    <property type="entry name" value="BID_2"/>
    <property type="match status" value="4"/>
</dbReference>
<name>A0ABX7FYF7_BRECH</name>
<dbReference type="Gene3D" id="2.60.40.1080">
    <property type="match status" value="4"/>
</dbReference>
<dbReference type="Pfam" id="PF00082">
    <property type="entry name" value="Peptidase_S8"/>
    <property type="match status" value="1"/>
</dbReference>
<dbReference type="Gene3D" id="3.40.50.200">
    <property type="entry name" value="Peptidase S8/S53 domain"/>
    <property type="match status" value="1"/>
</dbReference>
<feature type="compositionally biased region" description="Polar residues" evidence="6">
    <location>
        <begin position="184"/>
        <end position="202"/>
    </location>
</feature>
<dbReference type="Proteomes" id="UP000596248">
    <property type="component" value="Chromosome"/>
</dbReference>
<dbReference type="SUPFAM" id="SSF52743">
    <property type="entry name" value="Subtilisin-like"/>
    <property type="match status" value="1"/>
</dbReference>
<evidence type="ECO:0000256" key="1">
    <source>
        <dbReference type="ARBA" id="ARBA00011073"/>
    </source>
</evidence>
<evidence type="ECO:0000256" key="5">
    <source>
        <dbReference type="PROSITE-ProRule" id="PRU01240"/>
    </source>
</evidence>
<organism evidence="8 9">
    <name type="scientific">Brevibacillus choshinensis</name>
    <dbReference type="NCBI Taxonomy" id="54911"/>
    <lineage>
        <taxon>Bacteria</taxon>
        <taxon>Bacillati</taxon>
        <taxon>Bacillota</taxon>
        <taxon>Bacilli</taxon>
        <taxon>Bacillales</taxon>
        <taxon>Paenibacillaceae</taxon>
        <taxon>Brevibacillus</taxon>
    </lineage>
</organism>
<evidence type="ECO:0000256" key="6">
    <source>
        <dbReference type="SAM" id="MobiDB-lite"/>
    </source>
</evidence>
<dbReference type="PANTHER" id="PTHR43806:SF11">
    <property type="entry name" value="CEREVISIN-RELATED"/>
    <property type="match status" value="1"/>
</dbReference>